<dbReference type="AlphaFoldDB" id="A0A1H7U6S9"/>
<comment type="function">
    <text evidence="5">Catalyzes the conversion of GlcNAc-PP-undecaprenol into ManNAc-GlcNAc-PP-undecaprenol, the first committed lipid intermediate in the de novo synthesis of teichoic acid.</text>
</comment>
<comment type="similarity">
    <text evidence="5">Belongs to the glycosyltransferase 26 family. TagA/TarA subfamily.</text>
</comment>
<dbReference type="UniPathway" id="UPA00632"/>
<dbReference type="RefSeq" id="WP_091488274.1">
    <property type="nucleotide sequence ID" value="NZ_BJUX01000019.1"/>
</dbReference>
<evidence type="ECO:0000256" key="5">
    <source>
        <dbReference type="HAMAP-Rule" id="MF_02070"/>
    </source>
</evidence>
<dbReference type="Pfam" id="PF03808">
    <property type="entry name" value="Glyco_tran_WecG"/>
    <property type="match status" value="1"/>
</dbReference>
<dbReference type="InterPro" id="IPR034714">
    <property type="entry name" value="TagA_TarA"/>
</dbReference>
<dbReference type="PANTHER" id="PTHR34136">
    <property type="match status" value="1"/>
</dbReference>
<evidence type="ECO:0000313" key="6">
    <source>
        <dbReference type="EMBL" id="GEK89623.1"/>
    </source>
</evidence>
<dbReference type="OrthoDB" id="9771846at2"/>
<evidence type="ECO:0000313" key="9">
    <source>
        <dbReference type="Proteomes" id="UP000321425"/>
    </source>
</evidence>
<name>A0A1H7U6S9_9LACT</name>
<evidence type="ECO:0000256" key="1">
    <source>
        <dbReference type="ARBA" id="ARBA00022676"/>
    </source>
</evidence>
<dbReference type="HAMAP" id="MF_02070">
    <property type="entry name" value="TagA_TarA"/>
    <property type="match status" value="1"/>
</dbReference>
<gene>
    <name evidence="6" type="ORF">APU01nite_16620</name>
    <name evidence="7" type="ORF">SAMN04488100_11611</name>
</gene>
<keyword evidence="2 5" id="KW-0808">Transferase</keyword>
<dbReference type="GO" id="GO:0019350">
    <property type="term" value="P:teichoic acid biosynthetic process"/>
    <property type="evidence" value="ECO:0007669"/>
    <property type="project" value="UniProtKB-UniRule"/>
</dbReference>
<keyword evidence="4 5" id="KW-0961">Cell wall biogenesis/degradation</keyword>
<evidence type="ECO:0000256" key="3">
    <source>
        <dbReference type="ARBA" id="ARBA00022944"/>
    </source>
</evidence>
<evidence type="ECO:0000313" key="7">
    <source>
        <dbReference type="EMBL" id="SEL92673.1"/>
    </source>
</evidence>
<dbReference type="Proteomes" id="UP000198548">
    <property type="component" value="Unassembled WGS sequence"/>
</dbReference>
<dbReference type="InterPro" id="IPR004629">
    <property type="entry name" value="WecG_TagA_CpsF"/>
</dbReference>
<dbReference type="NCBIfam" id="TIGR00696">
    <property type="entry name" value="wecG_tagA_cpsF"/>
    <property type="match status" value="1"/>
</dbReference>
<evidence type="ECO:0000313" key="8">
    <source>
        <dbReference type="Proteomes" id="UP000198548"/>
    </source>
</evidence>
<evidence type="ECO:0000256" key="4">
    <source>
        <dbReference type="ARBA" id="ARBA00023316"/>
    </source>
</evidence>
<dbReference type="Proteomes" id="UP000321425">
    <property type="component" value="Unassembled WGS sequence"/>
</dbReference>
<keyword evidence="9" id="KW-1185">Reference proteome</keyword>
<accession>A0A1H7U6S9</accession>
<comment type="catalytic activity">
    <reaction evidence="5">
        <text>UDP-N-acetyl-alpha-D-mannosamine + N-acetyl-alpha-D-glucosaminyl-di-trans,octa-cis-undecaprenyl diphosphate = N-acetyl-beta-D-mannosaminyl-(1-&gt;4)-N-acetyl-alpha-D-glucosaminyl di-trans,octa-cis-undecaprenyl diphosphate + UDP + H(+)</text>
        <dbReference type="Rhea" id="RHEA:16053"/>
        <dbReference type="ChEBI" id="CHEBI:15378"/>
        <dbReference type="ChEBI" id="CHEBI:58223"/>
        <dbReference type="ChEBI" id="CHEBI:62959"/>
        <dbReference type="ChEBI" id="CHEBI:68623"/>
        <dbReference type="ChEBI" id="CHEBI:132210"/>
        <dbReference type="EC" id="2.4.1.187"/>
    </reaction>
</comment>
<keyword evidence="3 5" id="KW-0777">Teichoic acid biosynthesis</keyword>
<dbReference type="CDD" id="cd06533">
    <property type="entry name" value="Glyco_transf_WecG_TagA"/>
    <property type="match status" value="1"/>
</dbReference>
<keyword evidence="1 5" id="KW-0328">Glycosyltransferase</keyword>
<dbReference type="GO" id="GO:0047244">
    <property type="term" value="F:N-acetylglucosaminyldiphosphoundecaprenol N-acetyl-beta-D-mannosaminyltransferase activity"/>
    <property type="evidence" value="ECO:0007669"/>
    <property type="project" value="UniProtKB-UniRule"/>
</dbReference>
<evidence type="ECO:0000256" key="2">
    <source>
        <dbReference type="ARBA" id="ARBA00022679"/>
    </source>
</evidence>
<dbReference type="STRING" id="426703.SAMN04488100_11611"/>
<dbReference type="GO" id="GO:0071555">
    <property type="term" value="P:cell wall organization"/>
    <property type="evidence" value="ECO:0007669"/>
    <property type="project" value="UniProtKB-KW"/>
</dbReference>
<reference evidence="6 9" key="2">
    <citation type="submission" date="2019-07" db="EMBL/GenBank/DDBJ databases">
        <title>Whole genome shotgun sequence of Alkalibacterium putridalgicola NBRC 103243.</title>
        <authorList>
            <person name="Hosoyama A."/>
            <person name="Uohara A."/>
            <person name="Ohji S."/>
            <person name="Ichikawa N."/>
        </authorList>
    </citation>
    <scope>NUCLEOTIDE SEQUENCE [LARGE SCALE GENOMIC DNA]</scope>
    <source>
        <strain evidence="6 9">NBRC 103243</strain>
    </source>
</reference>
<proteinExistence type="inferred from homology"/>
<dbReference type="EC" id="2.4.1.187" evidence="5"/>
<comment type="pathway">
    <text evidence="5">Cell wall biogenesis; teichoic acid biosynthesis.</text>
</comment>
<dbReference type="EMBL" id="FOBL01000016">
    <property type="protein sequence ID" value="SEL92673.1"/>
    <property type="molecule type" value="Genomic_DNA"/>
</dbReference>
<reference evidence="7 8" key="1">
    <citation type="submission" date="2016-10" db="EMBL/GenBank/DDBJ databases">
        <authorList>
            <person name="de Groot N.N."/>
        </authorList>
    </citation>
    <scope>NUCLEOTIDE SEQUENCE [LARGE SCALE GENOMIC DNA]</scope>
    <source>
        <strain evidence="7 8">DSM 19182</strain>
    </source>
</reference>
<organism evidence="7 8">
    <name type="scientific">Alkalibacterium putridalgicola</name>
    <dbReference type="NCBI Taxonomy" id="426703"/>
    <lineage>
        <taxon>Bacteria</taxon>
        <taxon>Bacillati</taxon>
        <taxon>Bacillota</taxon>
        <taxon>Bacilli</taxon>
        <taxon>Lactobacillales</taxon>
        <taxon>Carnobacteriaceae</taxon>
        <taxon>Alkalibacterium</taxon>
    </lineage>
</organism>
<dbReference type="EMBL" id="BJUX01000019">
    <property type="protein sequence ID" value="GEK89623.1"/>
    <property type="molecule type" value="Genomic_DNA"/>
</dbReference>
<dbReference type="PANTHER" id="PTHR34136:SF1">
    <property type="entry name" value="UDP-N-ACETYL-D-MANNOSAMINURONIC ACID TRANSFERASE"/>
    <property type="match status" value="1"/>
</dbReference>
<protein>
    <recommendedName>
        <fullName evidence="5">N-acetylglucosaminyldiphosphoundecaprenol N-acetyl-beta-D-mannosaminyltransferase</fullName>
        <ecNumber evidence="5">2.4.1.187</ecNumber>
    </recommendedName>
    <alternativeName>
        <fullName evidence="5">N-acetylmannosaminyltransferase</fullName>
    </alternativeName>
    <alternativeName>
        <fullName evidence="5">UDP-N-acetylmannosamine transferase</fullName>
    </alternativeName>
    <alternativeName>
        <fullName evidence="5">UDP-N-acetylmannosamine:N-acetylglucosaminyl pyrophosphorylundecaprenol N-acetylmannosaminyltransferase</fullName>
    </alternativeName>
</protein>
<sequence>MNSKVTILGIPFDNMTRKEFLKALYERLNTGQKTFLVTANPEIVMYARDNPDYYQLLMQADFIAPDGIGIVKASHALGTPIKERVPGFELMLGLLEIADLEKKNVYFIGAEEEIIELTISEVKKKWPDIKIAGYHHGYFNHADPEMIKKVKKTEPDMIFVAFGFPRQEKWISNYLSQVDHGIAVGVGGSFDVLSGKTKRAPKLVQYFHVEWLYRLIKQPSRYKRMSVLPKFLQEIYRQKKKDKVQ</sequence>